<proteinExistence type="predicted"/>
<comment type="caution">
    <text evidence="2">The sequence shown here is derived from an EMBL/GenBank/DDBJ whole genome shotgun (WGS) entry which is preliminary data.</text>
</comment>
<keyword evidence="3" id="KW-1185">Reference proteome</keyword>
<dbReference type="Proteomes" id="UP000669179">
    <property type="component" value="Unassembled WGS sequence"/>
</dbReference>
<evidence type="ECO:0000313" key="3">
    <source>
        <dbReference type="Proteomes" id="UP000669179"/>
    </source>
</evidence>
<name>A0A939PKX2_9ACTN</name>
<accession>A0A939PKX2</accession>
<organism evidence="2 3">
    <name type="scientific">Actinomadura barringtoniae</name>
    <dbReference type="NCBI Taxonomy" id="1427535"/>
    <lineage>
        <taxon>Bacteria</taxon>
        <taxon>Bacillati</taxon>
        <taxon>Actinomycetota</taxon>
        <taxon>Actinomycetes</taxon>
        <taxon>Streptosporangiales</taxon>
        <taxon>Thermomonosporaceae</taxon>
        <taxon>Actinomadura</taxon>
    </lineage>
</organism>
<dbReference type="AlphaFoldDB" id="A0A939PKX2"/>
<evidence type="ECO:0000313" key="2">
    <source>
        <dbReference type="EMBL" id="MBO2454676.1"/>
    </source>
</evidence>
<evidence type="ECO:0000259" key="1">
    <source>
        <dbReference type="Pfam" id="PF19054"/>
    </source>
</evidence>
<sequence>MGVAESLNPEDSFWHCIAVNLRRERQRRNLTLQAVADIINAASEGVGTADRQGIGNYEANRLHITEEHARALDQAWGTTFIAWRKFAVLLGSDEDWWKQLFDFEKGALVVKVCIPDLVPVPLQTEGYARELIRQFQLVYDIDDAVRRRMSRTKDLRDQLPKMSLWTLIDESALDPPMPVEVKREQLNALLELSPGASMRIVPSSARLHAGVGGGFQLITTAKGVEVAYVWAQLEGRLVHDPSEVRELALRYDRIGARALSEEGSRELVAKKLELLQ</sequence>
<reference evidence="2" key="1">
    <citation type="submission" date="2021-03" db="EMBL/GenBank/DDBJ databases">
        <authorList>
            <person name="Kanchanasin P."/>
            <person name="Saeng-In P."/>
            <person name="Phongsopitanun W."/>
            <person name="Yuki M."/>
            <person name="Kudo T."/>
            <person name="Ohkuma M."/>
            <person name="Tanasupawat S."/>
        </authorList>
    </citation>
    <scope>NUCLEOTIDE SEQUENCE</scope>
    <source>
        <strain evidence="2">GKU 128</strain>
    </source>
</reference>
<feature type="domain" description="DUF5753" evidence="1">
    <location>
        <begin position="98"/>
        <end position="269"/>
    </location>
</feature>
<dbReference type="InterPro" id="IPR043917">
    <property type="entry name" value="DUF5753"/>
</dbReference>
<dbReference type="Pfam" id="PF19054">
    <property type="entry name" value="DUF5753"/>
    <property type="match status" value="1"/>
</dbReference>
<dbReference type="EMBL" id="JAGEOJ010000028">
    <property type="protein sequence ID" value="MBO2454676.1"/>
    <property type="molecule type" value="Genomic_DNA"/>
</dbReference>
<protein>
    <recommendedName>
        <fullName evidence="1">DUF5753 domain-containing protein</fullName>
    </recommendedName>
</protein>
<gene>
    <name evidence="2" type="ORF">J4573_46840</name>
</gene>
<dbReference type="RefSeq" id="WP_208262906.1">
    <property type="nucleotide sequence ID" value="NZ_JAGEOJ010000028.1"/>
</dbReference>